<dbReference type="InterPro" id="IPR000008">
    <property type="entry name" value="C2_dom"/>
</dbReference>
<reference evidence="4" key="1">
    <citation type="submission" date="2023-02" db="EMBL/GenBank/DDBJ databases">
        <title>Genome of toxic invasive species Heracleum sosnowskyi carries increased number of genes despite the absence of recent whole-genome duplications.</title>
        <authorList>
            <person name="Schelkunov M."/>
            <person name="Shtratnikova V."/>
            <person name="Makarenko M."/>
            <person name="Klepikova A."/>
            <person name="Omelchenko D."/>
            <person name="Novikova G."/>
            <person name="Obukhova E."/>
            <person name="Bogdanov V."/>
            <person name="Penin A."/>
            <person name="Logacheva M."/>
        </authorList>
    </citation>
    <scope>NUCLEOTIDE SEQUENCE</scope>
    <source>
        <strain evidence="4">Hsosn_3</strain>
        <tissue evidence="4">Leaf</tissue>
    </source>
</reference>
<keyword evidence="1" id="KW-0479">Metal-binding</keyword>
<dbReference type="InterPro" id="IPR035892">
    <property type="entry name" value="C2_domain_sf"/>
</dbReference>
<accession>A0AAD8I3N0</accession>
<dbReference type="PANTHER" id="PTHR46502">
    <property type="entry name" value="C2 DOMAIN-CONTAINING"/>
    <property type="match status" value="1"/>
</dbReference>
<evidence type="ECO:0000259" key="3">
    <source>
        <dbReference type="PROSITE" id="PS50004"/>
    </source>
</evidence>
<name>A0AAD8I3N0_9APIA</name>
<dbReference type="SMART" id="SM00239">
    <property type="entry name" value="C2"/>
    <property type="match status" value="1"/>
</dbReference>
<keyword evidence="2" id="KW-0106">Calcium</keyword>
<sequence length="159" mass="17763">MATGVMEVTLVKARGLKNTDFIFGGKIDPYVVIRYKNQEHRSTVAKGQGSTPVWNEKFTFRVQYPGPDDEHKLLLSIMDKDTLSADDFLGQSTIYLKDLFELGVENGTAVEEPTRYSVVDGDKIYNGEIQVGITFTAKVEAEDVADFGGWRESNPDFLT</sequence>
<evidence type="ECO:0000313" key="5">
    <source>
        <dbReference type="Proteomes" id="UP001237642"/>
    </source>
</evidence>
<organism evidence="4 5">
    <name type="scientific">Heracleum sosnowskyi</name>
    <dbReference type="NCBI Taxonomy" id="360622"/>
    <lineage>
        <taxon>Eukaryota</taxon>
        <taxon>Viridiplantae</taxon>
        <taxon>Streptophyta</taxon>
        <taxon>Embryophyta</taxon>
        <taxon>Tracheophyta</taxon>
        <taxon>Spermatophyta</taxon>
        <taxon>Magnoliopsida</taxon>
        <taxon>eudicotyledons</taxon>
        <taxon>Gunneridae</taxon>
        <taxon>Pentapetalae</taxon>
        <taxon>asterids</taxon>
        <taxon>campanulids</taxon>
        <taxon>Apiales</taxon>
        <taxon>Apiaceae</taxon>
        <taxon>Apioideae</taxon>
        <taxon>apioid superclade</taxon>
        <taxon>Tordylieae</taxon>
        <taxon>Tordyliinae</taxon>
        <taxon>Heracleum</taxon>
    </lineage>
</organism>
<dbReference type="PANTHER" id="PTHR46502:SF15">
    <property type="entry name" value="16 KDA PHLOEM PROTEIN 1"/>
    <property type="match status" value="1"/>
</dbReference>
<dbReference type="Pfam" id="PF00168">
    <property type="entry name" value="C2"/>
    <property type="match status" value="1"/>
</dbReference>
<dbReference type="Gene3D" id="2.60.40.150">
    <property type="entry name" value="C2 domain"/>
    <property type="match status" value="1"/>
</dbReference>
<evidence type="ECO:0000256" key="1">
    <source>
        <dbReference type="ARBA" id="ARBA00022723"/>
    </source>
</evidence>
<dbReference type="SUPFAM" id="SSF49562">
    <property type="entry name" value="C2 domain (Calcium/lipid-binding domain, CaLB)"/>
    <property type="match status" value="1"/>
</dbReference>
<dbReference type="Proteomes" id="UP001237642">
    <property type="component" value="Unassembled WGS sequence"/>
</dbReference>
<keyword evidence="5" id="KW-1185">Reference proteome</keyword>
<dbReference type="AlphaFoldDB" id="A0AAD8I3N0"/>
<feature type="domain" description="C2" evidence="3">
    <location>
        <begin position="1"/>
        <end position="109"/>
    </location>
</feature>
<dbReference type="EMBL" id="JAUIZM010000006">
    <property type="protein sequence ID" value="KAK1378026.1"/>
    <property type="molecule type" value="Genomic_DNA"/>
</dbReference>
<dbReference type="PROSITE" id="PS50004">
    <property type="entry name" value="C2"/>
    <property type="match status" value="1"/>
</dbReference>
<dbReference type="GO" id="GO:0046872">
    <property type="term" value="F:metal ion binding"/>
    <property type="evidence" value="ECO:0007669"/>
    <property type="project" value="UniProtKB-KW"/>
</dbReference>
<evidence type="ECO:0000256" key="2">
    <source>
        <dbReference type="ARBA" id="ARBA00022837"/>
    </source>
</evidence>
<comment type="caution">
    <text evidence="4">The sequence shown here is derived from an EMBL/GenBank/DDBJ whole genome shotgun (WGS) entry which is preliminary data.</text>
</comment>
<gene>
    <name evidence="4" type="ORF">POM88_024770</name>
</gene>
<reference evidence="4" key="2">
    <citation type="submission" date="2023-05" db="EMBL/GenBank/DDBJ databases">
        <authorList>
            <person name="Schelkunov M.I."/>
        </authorList>
    </citation>
    <scope>NUCLEOTIDE SEQUENCE</scope>
    <source>
        <strain evidence="4">Hsosn_3</strain>
        <tissue evidence="4">Leaf</tissue>
    </source>
</reference>
<proteinExistence type="predicted"/>
<protein>
    <submittedName>
        <fullName evidence="4">Elicitor-responsive protein 1</fullName>
    </submittedName>
</protein>
<evidence type="ECO:0000313" key="4">
    <source>
        <dbReference type="EMBL" id="KAK1378026.1"/>
    </source>
</evidence>